<evidence type="ECO:0000256" key="3">
    <source>
        <dbReference type="ARBA" id="ARBA00022692"/>
    </source>
</evidence>
<dbReference type="EMBL" id="JBAFVH010000001">
    <property type="protein sequence ID" value="MFG1370924.1"/>
    <property type="molecule type" value="Genomic_DNA"/>
</dbReference>
<proteinExistence type="inferred from homology"/>
<keyword evidence="6 8" id="KW-0472">Membrane</keyword>
<feature type="transmembrane region" description="Helical" evidence="8">
    <location>
        <begin position="133"/>
        <end position="153"/>
    </location>
</feature>
<dbReference type="PANTHER" id="PTHR35529:SF1">
    <property type="entry name" value="MANGANESE EFFLUX PUMP MNTP-RELATED"/>
    <property type="match status" value="1"/>
</dbReference>
<evidence type="ECO:0000256" key="4">
    <source>
        <dbReference type="ARBA" id="ARBA00022989"/>
    </source>
</evidence>
<feature type="transmembrane region" description="Helical" evidence="8">
    <location>
        <begin position="71"/>
        <end position="89"/>
    </location>
</feature>
<keyword evidence="2 8" id="KW-1003">Cell membrane</keyword>
<evidence type="ECO:0000256" key="7">
    <source>
        <dbReference type="ARBA" id="ARBA00023211"/>
    </source>
</evidence>
<evidence type="ECO:0000313" key="10">
    <source>
        <dbReference type="Proteomes" id="UP001604002"/>
    </source>
</evidence>
<dbReference type="RefSeq" id="WP_393990983.1">
    <property type="nucleotide sequence ID" value="NZ_JBAFVH010000001.1"/>
</dbReference>
<keyword evidence="10" id="KW-1185">Reference proteome</keyword>
<comment type="caution">
    <text evidence="9">The sequence shown here is derived from an EMBL/GenBank/DDBJ whole genome shotgun (WGS) entry which is preliminary data.</text>
</comment>
<dbReference type="Pfam" id="PF02659">
    <property type="entry name" value="Mntp"/>
    <property type="match status" value="1"/>
</dbReference>
<keyword evidence="5 8" id="KW-0406">Ion transport</keyword>
<reference evidence="9 10" key="1">
    <citation type="submission" date="2024-02" db="EMBL/GenBank/DDBJ databases">
        <title>Expansion and revision of Xanthobacter and proposal of Roseixanthobacter gen. nov.</title>
        <authorList>
            <person name="Soltysiak M.P.M."/>
            <person name="Jalihal A."/>
            <person name="Ory A."/>
            <person name="Chrisophersen C."/>
            <person name="Lee A.D."/>
            <person name="Boulton J."/>
            <person name="Springer M."/>
        </authorList>
    </citation>
    <scope>NUCLEOTIDE SEQUENCE [LARGE SCALE GENOMIC DNA]</scope>
    <source>
        <strain evidence="9 10">23A</strain>
    </source>
</reference>
<keyword evidence="3 8" id="KW-0812">Transmembrane</keyword>
<evidence type="ECO:0000256" key="6">
    <source>
        <dbReference type="ARBA" id="ARBA00023136"/>
    </source>
</evidence>
<evidence type="ECO:0000256" key="8">
    <source>
        <dbReference type="HAMAP-Rule" id="MF_01521"/>
    </source>
</evidence>
<evidence type="ECO:0000313" key="9">
    <source>
        <dbReference type="EMBL" id="MFG1370924.1"/>
    </source>
</evidence>
<name>A0ABW6ZQD8_9HYPH</name>
<dbReference type="HAMAP" id="MF_01521">
    <property type="entry name" value="MntP_pump"/>
    <property type="match status" value="1"/>
</dbReference>
<feature type="transmembrane region" description="Helical" evidence="8">
    <location>
        <begin position="39"/>
        <end position="65"/>
    </location>
</feature>
<evidence type="ECO:0000256" key="1">
    <source>
        <dbReference type="ARBA" id="ARBA00022448"/>
    </source>
</evidence>
<evidence type="ECO:0000256" key="5">
    <source>
        <dbReference type="ARBA" id="ARBA00023065"/>
    </source>
</evidence>
<protein>
    <recommendedName>
        <fullName evidence="8">Putative manganese efflux pump MntP</fullName>
    </recommendedName>
</protein>
<comment type="function">
    <text evidence="8">Probably functions as a manganese efflux pump.</text>
</comment>
<keyword evidence="1 8" id="KW-0813">Transport</keyword>
<keyword evidence="7 8" id="KW-0464">Manganese</keyword>
<dbReference type="PANTHER" id="PTHR35529">
    <property type="entry name" value="MANGANESE EFFLUX PUMP MNTP-RELATED"/>
    <property type="match status" value="1"/>
</dbReference>
<dbReference type="InterPro" id="IPR022929">
    <property type="entry name" value="Put_MntP"/>
</dbReference>
<dbReference type="Proteomes" id="UP001604002">
    <property type="component" value="Unassembled WGS sequence"/>
</dbReference>
<gene>
    <name evidence="8" type="primary">mntP</name>
    <name evidence="9" type="ORF">V5F32_01985</name>
</gene>
<evidence type="ECO:0000256" key="2">
    <source>
        <dbReference type="ARBA" id="ARBA00022475"/>
    </source>
</evidence>
<feature type="transmembrane region" description="Helical" evidence="8">
    <location>
        <begin position="165"/>
        <end position="183"/>
    </location>
</feature>
<organism evidence="9 10">
    <name type="scientific">Xanthobacter oligotrophicus</name>
    <dbReference type="NCBI Taxonomy" id="2607286"/>
    <lineage>
        <taxon>Bacteria</taxon>
        <taxon>Pseudomonadati</taxon>
        <taxon>Pseudomonadota</taxon>
        <taxon>Alphaproteobacteria</taxon>
        <taxon>Hyphomicrobiales</taxon>
        <taxon>Xanthobacteraceae</taxon>
        <taxon>Xanthobacter</taxon>
    </lineage>
</organism>
<feature type="transmembrane region" description="Helical" evidence="8">
    <location>
        <begin position="105"/>
        <end position="127"/>
    </location>
</feature>
<keyword evidence="4 8" id="KW-1133">Transmembrane helix</keyword>
<accession>A0ABW6ZQD8</accession>
<feature type="transmembrane region" description="Helical" evidence="8">
    <location>
        <begin position="6"/>
        <end position="27"/>
    </location>
</feature>
<comment type="similarity">
    <text evidence="8">Belongs to the MntP (TC 9.B.29) family.</text>
</comment>
<sequence>MSPATILVLAMSMSVDAFAVSVGRGAAMGRPRLSEALRTGAVFGAVEAATPLIGWAAGMAASSYVEAIDHWIAFGLLAGVGLHMLVAAFSRRDEDVDDTPRGRSIWVLLATALGTSIDAMAVGVSLAFLNVNIVVVALAIGATTFLMSSGGMLVGRAVGQRFGRVAEVVAGVALCGLGLAILIEHLSA</sequence>
<dbReference type="InterPro" id="IPR003810">
    <property type="entry name" value="Mntp/YtaF"/>
</dbReference>
<comment type="subcellular location">
    <subcellularLocation>
        <location evidence="8">Cell membrane</location>
        <topology evidence="8">Multi-pass membrane protein</topology>
    </subcellularLocation>
</comment>